<dbReference type="HOGENOM" id="CLU_000288_138_0_1"/>
<gene>
    <name evidence="2" type="ORF">PAXINDRAFT_31963</name>
</gene>
<organism evidence="2 3">
    <name type="scientific">Paxillus involutus ATCC 200175</name>
    <dbReference type="NCBI Taxonomy" id="664439"/>
    <lineage>
        <taxon>Eukaryota</taxon>
        <taxon>Fungi</taxon>
        <taxon>Dikarya</taxon>
        <taxon>Basidiomycota</taxon>
        <taxon>Agaricomycotina</taxon>
        <taxon>Agaricomycetes</taxon>
        <taxon>Agaricomycetidae</taxon>
        <taxon>Boletales</taxon>
        <taxon>Paxilineae</taxon>
        <taxon>Paxillaceae</taxon>
        <taxon>Paxillus</taxon>
    </lineage>
</organism>
<dbReference type="EMBL" id="KN819343">
    <property type="protein sequence ID" value="KIJ14418.1"/>
    <property type="molecule type" value="Genomic_DNA"/>
</dbReference>
<protein>
    <recommendedName>
        <fullName evidence="1">Heterokaryon incompatibility domain-containing protein</fullName>
    </recommendedName>
</protein>
<keyword evidence="3" id="KW-1185">Reference proteome</keyword>
<reference evidence="2 3" key="1">
    <citation type="submission" date="2014-06" db="EMBL/GenBank/DDBJ databases">
        <authorList>
            <consortium name="DOE Joint Genome Institute"/>
            <person name="Kuo A."/>
            <person name="Kohler A."/>
            <person name="Nagy L.G."/>
            <person name="Floudas D."/>
            <person name="Copeland A."/>
            <person name="Barry K.W."/>
            <person name="Cichocki N."/>
            <person name="Veneault-Fourrey C."/>
            <person name="LaButti K."/>
            <person name="Lindquist E.A."/>
            <person name="Lipzen A."/>
            <person name="Lundell T."/>
            <person name="Morin E."/>
            <person name="Murat C."/>
            <person name="Sun H."/>
            <person name="Tunlid A."/>
            <person name="Henrissat B."/>
            <person name="Grigoriev I.V."/>
            <person name="Hibbett D.S."/>
            <person name="Martin F."/>
            <person name="Nordberg H.P."/>
            <person name="Cantor M.N."/>
            <person name="Hua S.X."/>
        </authorList>
    </citation>
    <scope>NUCLEOTIDE SEQUENCE [LARGE SCALE GENOMIC DNA]</scope>
    <source>
        <strain evidence="2 3">ATCC 200175</strain>
    </source>
</reference>
<accession>A0A0C9TVT9</accession>
<dbReference type="OrthoDB" id="674604at2759"/>
<dbReference type="Proteomes" id="UP000053647">
    <property type="component" value="Unassembled WGS sequence"/>
</dbReference>
<evidence type="ECO:0000259" key="1">
    <source>
        <dbReference type="Pfam" id="PF06985"/>
    </source>
</evidence>
<dbReference type="PANTHER" id="PTHR10622:SF10">
    <property type="entry name" value="HET DOMAIN-CONTAINING PROTEIN"/>
    <property type="match status" value="1"/>
</dbReference>
<reference evidence="3" key="2">
    <citation type="submission" date="2015-01" db="EMBL/GenBank/DDBJ databases">
        <title>Evolutionary Origins and Diversification of the Mycorrhizal Mutualists.</title>
        <authorList>
            <consortium name="DOE Joint Genome Institute"/>
            <consortium name="Mycorrhizal Genomics Consortium"/>
            <person name="Kohler A."/>
            <person name="Kuo A."/>
            <person name="Nagy L.G."/>
            <person name="Floudas D."/>
            <person name="Copeland A."/>
            <person name="Barry K.W."/>
            <person name="Cichocki N."/>
            <person name="Veneault-Fourrey C."/>
            <person name="LaButti K."/>
            <person name="Lindquist E.A."/>
            <person name="Lipzen A."/>
            <person name="Lundell T."/>
            <person name="Morin E."/>
            <person name="Murat C."/>
            <person name="Riley R."/>
            <person name="Ohm R."/>
            <person name="Sun H."/>
            <person name="Tunlid A."/>
            <person name="Henrissat B."/>
            <person name="Grigoriev I.V."/>
            <person name="Hibbett D.S."/>
            <person name="Martin F."/>
        </authorList>
    </citation>
    <scope>NUCLEOTIDE SEQUENCE [LARGE SCALE GENOMIC DNA]</scope>
    <source>
        <strain evidence="3">ATCC 200175</strain>
    </source>
</reference>
<feature type="non-terminal residue" evidence="2">
    <location>
        <position position="242"/>
    </location>
</feature>
<evidence type="ECO:0000313" key="3">
    <source>
        <dbReference type="Proteomes" id="UP000053647"/>
    </source>
</evidence>
<dbReference type="PANTHER" id="PTHR10622">
    <property type="entry name" value="HET DOMAIN-CONTAINING PROTEIN"/>
    <property type="match status" value="1"/>
</dbReference>
<feature type="non-terminal residue" evidence="2">
    <location>
        <position position="1"/>
    </location>
</feature>
<dbReference type="Pfam" id="PF06985">
    <property type="entry name" value="HET"/>
    <property type="match status" value="1"/>
</dbReference>
<proteinExistence type="predicted"/>
<name>A0A0C9TVT9_PAXIN</name>
<sequence length="242" mass="28193">YAIFSHRWGAREPRFRDMSNEIHGEKPVPAGLGYEKLLKFCEKARDDYSCAYAWSDTCCINKESSSELEAIRSMYRWYRDAYVCIAHLVASSSVEDFPREPWFTRGWTLQELLAPRRLRFFGKDWIPICPIMEEEPSRDGWEAEYFPHPDDKSSHFMLNAVSQVTDIDVEHLQSFKPESVFVSEKMRWASKRKTTRVEDVAYSLLGIFDVSMPIAYGEGGRAFYRLIEAIAQRSTDLSLLAW</sequence>
<evidence type="ECO:0000313" key="2">
    <source>
        <dbReference type="EMBL" id="KIJ14418.1"/>
    </source>
</evidence>
<dbReference type="InterPro" id="IPR010730">
    <property type="entry name" value="HET"/>
</dbReference>
<dbReference type="AlphaFoldDB" id="A0A0C9TVT9"/>
<feature type="domain" description="Heterokaryon incompatibility" evidence="1">
    <location>
        <begin position="1"/>
        <end position="93"/>
    </location>
</feature>